<dbReference type="AlphaFoldDB" id="A0A024EKE4"/>
<evidence type="ECO:0000313" key="2">
    <source>
        <dbReference type="Proteomes" id="UP000026913"/>
    </source>
</evidence>
<evidence type="ECO:0000313" key="1">
    <source>
        <dbReference type="EMBL" id="AHZ73060.1"/>
    </source>
</evidence>
<organism evidence="1 2">
    <name type="scientific">Pseudomonas mandelii JR-1</name>
    <dbReference type="NCBI Taxonomy" id="1147786"/>
    <lineage>
        <taxon>Bacteria</taxon>
        <taxon>Pseudomonadati</taxon>
        <taxon>Pseudomonadota</taxon>
        <taxon>Gammaproteobacteria</taxon>
        <taxon>Pseudomonadales</taxon>
        <taxon>Pseudomonadaceae</taxon>
        <taxon>Pseudomonas</taxon>
    </lineage>
</organism>
<dbReference type="HOGENOM" id="CLU_193803_0_0_6"/>
<sequence length="90" mass="10675">MHSFANLLTPAQEQKLRALNTWHLVLEDLKLRMECPDAYHEELIRQSDEMDRLGIVSWQEWRDLRVEADQAYLRAIAGEDYHRALRKRGG</sequence>
<gene>
    <name evidence="1" type="ORF">OU5_5981</name>
</gene>
<dbReference type="RefSeq" id="WP_010455365.1">
    <property type="nucleotide sequence ID" value="NZ_CP005960.1"/>
</dbReference>
<protein>
    <submittedName>
        <fullName evidence="1">Uncharacterized protein</fullName>
    </submittedName>
</protein>
<reference evidence="1 2" key="1">
    <citation type="journal article" date="2012" name="J. Bacteriol.">
        <title>Genome sequence of cold-adapted Pseudomonas mandelii strain JR-1.</title>
        <authorList>
            <person name="Jang S.H."/>
            <person name="Kim J."/>
            <person name="Kim J."/>
            <person name="Hong S."/>
            <person name="Lee C."/>
        </authorList>
    </citation>
    <scope>NUCLEOTIDE SEQUENCE [LARGE SCALE GENOMIC DNA]</scope>
    <source>
        <strain evidence="1 2">JR-1</strain>
    </source>
</reference>
<name>A0A024EKE4_9PSED</name>
<dbReference type="OrthoDB" id="6904952at2"/>
<accession>A0A024EKE4</accession>
<dbReference type="KEGG" id="pman:OU5_5981"/>
<dbReference type="EMBL" id="CP005960">
    <property type="protein sequence ID" value="AHZ73060.1"/>
    <property type="molecule type" value="Genomic_DNA"/>
</dbReference>
<dbReference type="Proteomes" id="UP000026913">
    <property type="component" value="Chromosome"/>
</dbReference>
<proteinExistence type="predicted"/>